<dbReference type="GO" id="GO:0008270">
    <property type="term" value="F:zinc ion binding"/>
    <property type="evidence" value="ECO:0007669"/>
    <property type="project" value="InterPro"/>
</dbReference>
<proteinExistence type="predicted"/>
<feature type="region of interest" description="Disordered" evidence="3">
    <location>
        <begin position="374"/>
        <end position="403"/>
    </location>
</feature>
<dbReference type="AlphaFoldDB" id="A0A0F7SPU9"/>
<feature type="compositionally biased region" description="Polar residues" evidence="3">
    <location>
        <begin position="301"/>
        <end position="310"/>
    </location>
</feature>
<dbReference type="PANTHER" id="PTHR37534:SF7">
    <property type="entry name" value="TRANSCRIPTIONAL ACTIVATOR PROTEIN UGA3"/>
    <property type="match status" value="1"/>
</dbReference>
<dbReference type="SUPFAM" id="SSF57701">
    <property type="entry name" value="Zn2/Cys6 DNA-binding domain"/>
    <property type="match status" value="1"/>
</dbReference>
<keyword evidence="5" id="KW-0238">DNA-binding</keyword>
<evidence type="ECO:0000259" key="4">
    <source>
        <dbReference type="PROSITE" id="PS50048"/>
    </source>
</evidence>
<evidence type="ECO:0000256" key="2">
    <source>
        <dbReference type="ARBA" id="ARBA00023242"/>
    </source>
</evidence>
<dbReference type="PROSITE" id="PS50048">
    <property type="entry name" value="ZN2_CY6_FUNGAL_2"/>
    <property type="match status" value="1"/>
</dbReference>
<dbReference type="PANTHER" id="PTHR37534">
    <property type="entry name" value="TRANSCRIPTIONAL ACTIVATOR PROTEIN UGA3"/>
    <property type="match status" value="1"/>
</dbReference>
<organism evidence="5">
    <name type="scientific">Phaffia rhodozyma</name>
    <name type="common">Yeast</name>
    <name type="synonym">Xanthophyllomyces dendrorhous</name>
    <dbReference type="NCBI Taxonomy" id="264483"/>
    <lineage>
        <taxon>Eukaryota</taxon>
        <taxon>Fungi</taxon>
        <taxon>Dikarya</taxon>
        <taxon>Basidiomycota</taxon>
        <taxon>Agaricomycotina</taxon>
        <taxon>Tremellomycetes</taxon>
        <taxon>Cystofilobasidiales</taxon>
        <taxon>Mrakiaceae</taxon>
        <taxon>Phaffia</taxon>
    </lineage>
</organism>
<evidence type="ECO:0000256" key="3">
    <source>
        <dbReference type="SAM" id="MobiDB-lite"/>
    </source>
</evidence>
<feature type="region of interest" description="Disordered" evidence="3">
    <location>
        <begin position="177"/>
        <end position="205"/>
    </location>
</feature>
<feature type="compositionally biased region" description="Basic and acidic residues" evidence="3">
    <location>
        <begin position="391"/>
        <end position="403"/>
    </location>
</feature>
<feature type="region of interest" description="Disordered" evidence="3">
    <location>
        <begin position="112"/>
        <end position="148"/>
    </location>
</feature>
<feature type="region of interest" description="Disordered" evidence="3">
    <location>
        <begin position="273"/>
        <end position="310"/>
    </location>
</feature>
<feature type="compositionally biased region" description="Polar residues" evidence="3">
    <location>
        <begin position="127"/>
        <end position="143"/>
    </location>
</feature>
<evidence type="ECO:0000313" key="5">
    <source>
        <dbReference type="EMBL" id="CED82153.1"/>
    </source>
</evidence>
<feature type="domain" description="Zn(2)-C6 fungal-type" evidence="4">
    <location>
        <begin position="58"/>
        <end position="88"/>
    </location>
</feature>
<evidence type="ECO:0000256" key="1">
    <source>
        <dbReference type="ARBA" id="ARBA00004123"/>
    </source>
</evidence>
<dbReference type="InterPro" id="IPR001138">
    <property type="entry name" value="Zn2Cys6_DnaBD"/>
</dbReference>
<dbReference type="GO" id="GO:0000981">
    <property type="term" value="F:DNA-binding transcription factor activity, RNA polymerase II-specific"/>
    <property type="evidence" value="ECO:0007669"/>
    <property type="project" value="InterPro"/>
</dbReference>
<dbReference type="Pfam" id="PF11951">
    <property type="entry name" value="Fungal_trans_2"/>
    <property type="match status" value="1"/>
</dbReference>
<dbReference type="GO" id="GO:0000976">
    <property type="term" value="F:transcription cis-regulatory region binding"/>
    <property type="evidence" value="ECO:0007669"/>
    <property type="project" value="TreeGrafter"/>
</dbReference>
<accession>A0A0F7SPU9</accession>
<dbReference type="GO" id="GO:0045944">
    <property type="term" value="P:positive regulation of transcription by RNA polymerase II"/>
    <property type="evidence" value="ECO:0007669"/>
    <property type="project" value="TreeGrafter"/>
</dbReference>
<name>A0A0F7SPU9_PHARH</name>
<dbReference type="PROSITE" id="PS00463">
    <property type="entry name" value="ZN2_CY6_FUNGAL_1"/>
    <property type="match status" value="1"/>
</dbReference>
<reference evidence="5" key="1">
    <citation type="submission" date="2014-08" db="EMBL/GenBank/DDBJ databases">
        <authorList>
            <person name="Sharma Rahul"/>
            <person name="Thines Marco"/>
        </authorList>
    </citation>
    <scope>NUCLEOTIDE SEQUENCE</scope>
</reference>
<dbReference type="InterPro" id="IPR036864">
    <property type="entry name" value="Zn2-C6_fun-type_DNA-bd_sf"/>
</dbReference>
<sequence length="796" mass="88114">MASMASSSSSSSSSSSFSCRVDRANLGLSTPQVNSVVLATAAETVDSKNKKIARSREGCYGCRARKKKCDLEKPICLSCQRLKQACQYPPQTLDPETGQWVTVKLPNRKLNERKPRKPNWAPGVSLKASTSPVASDDVNTVGSQPVDGTETISRTFANGHEKPAGWTNGGASEYVHQNQTSRKKGKEKENSINIPVDPQWQSGTTDESILDGTSSFFPLPYADQPGIIRGSAGYAIDSSSDSRQASFLPTYGPSPPLTFLSPIVQPLDDSIDVQTSNQCNSQPITQTSESSRSPYYPHSGIHSQTHLSHGSQIPIQTQAYPPLQDQGVIQSTQPFDFLNGLFSPPSSYLPNMSPGLSPATLAWVETLDHSFGSTSPPRAFIEDLSTTNQTGEKRPRSENDDRREWRKRMKLMKNSIEIGSSLLGIRFPELPSIVAKEAHILFDYFMHKLAPVVSHLSLIAWSATHLSTTGHPWQFIANETTREVCAHVERALKARSLKPKQSAKDSQALGKEDETLLACLVILCGIEICRGSKSTWATPLKLARKVVEQLDEPGMISRLDGPGKWLMQNYVYHEFMSSAFCLEGPCFDSGAYAEILGGKLNTYMGSSMPVFEIIGEISRLAVYRSTFDLPPSFPLRNNPAARLRDLSYQASRLEVSLDECKPLHKADDKYLDDAFKCYVLAAKLYLKQVVWRNNAQSLTNQVLVADLLEAIRLVKGTPAESGLLFPCTVTGIDCLSSEDRENIVVHFDDLLVNCRIDNIRNAFELVEEIWERNDHGRIWINWAELSREKGWNISFA</sequence>
<dbReference type="SMART" id="SM00066">
    <property type="entry name" value="GAL4"/>
    <property type="match status" value="1"/>
</dbReference>
<feature type="compositionally biased region" description="Polar residues" evidence="3">
    <location>
        <begin position="273"/>
        <end position="293"/>
    </location>
</feature>
<dbReference type="CDD" id="cd00067">
    <property type="entry name" value="GAL4"/>
    <property type="match status" value="1"/>
</dbReference>
<comment type="subcellular location">
    <subcellularLocation>
        <location evidence="1">Nucleus</location>
    </subcellularLocation>
</comment>
<dbReference type="EMBL" id="LN483124">
    <property type="protein sequence ID" value="CED82153.1"/>
    <property type="molecule type" value="Genomic_DNA"/>
</dbReference>
<protein>
    <submittedName>
        <fullName evidence="5">Zn(2)-C6 fungal-type DNA-binding domain</fullName>
    </submittedName>
</protein>
<dbReference type="Gene3D" id="4.10.240.10">
    <property type="entry name" value="Zn(2)-C6 fungal-type DNA-binding domain"/>
    <property type="match status" value="1"/>
</dbReference>
<dbReference type="InterPro" id="IPR021858">
    <property type="entry name" value="Fun_TF"/>
</dbReference>
<dbReference type="Pfam" id="PF00172">
    <property type="entry name" value="Zn_clus"/>
    <property type="match status" value="1"/>
</dbReference>
<keyword evidence="2" id="KW-0539">Nucleus</keyword>
<dbReference type="GO" id="GO:0005634">
    <property type="term" value="C:nucleus"/>
    <property type="evidence" value="ECO:0007669"/>
    <property type="project" value="UniProtKB-SubCell"/>
</dbReference>